<dbReference type="Proteomes" id="UP000324996">
    <property type="component" value="Unassembled WGS sequence"/>
</dbReference>
<name>A0A5A7N5E9_9PROT</name>
<organism evidence="3 4">
    <name type="scientific">Iodidimonas nitroreducens</name>
    <dbReference type="NCBI Taxonomy" id="1236968"/>
    <lineage>
        <taxon>Bacteria</taxon>
        <taxon>Pseudomonadati</taxon>
        <taxon>Pseudomonadota</taxon>
        <taxon>Alphaproteobacteria</taxon>
        <taxon>Iodidimonadales</taxon>
        <taxon>Iodidimonadaceae</taxon>
        <taxon>Iodidimonas</taxon>
    </lineage>
</organism>
<protein>
    <recommendedName>
        <fullName evidence="2">Urate oxidase N-terminal domain-containing protein</fullName>
    </recommendedName>
</protein>
<dbReference type="InterPro" id="IPR036909">
    <property type="entry name" value="Cyt_c-like_dom_sf"/>
</dbReference>
<reference evidence="3 4" key="1">
    <citation type="submission" date="2019-09" db="EMBL/GenBank/DDBJ databases">
        <title>NBRP : Genome information of microbial organism related human and environment.</title>
        <authorList>
            <person name="Hattori M."/>
            <person name="Oshima K."/>
            <person name="Inaba H."/>
            <person name="Suda W."/>
            <person name="Sakamoto M."/>
            <person name="Iino T."/>
            <person name="Kitahara M."/>
            <person name="Oshida Y."/>
            <person name="Iida T."/>
            <person name="Kudo T."/>
            <person name="Itoh T."/>
            <person name="Ohkuma M."/>
        </authorList>
    </citation>
    <scope>NUCLEOTIDE SEQUENCE [LARGE SCALE GENOMIC DNA]</scope>
    <source>
        <strain evidence="3 4">Q-1</strain>
    </source>
</reference>
<accession>A0A5A7N5E9</accession>
<dbReference type="SUPFAM" id="SSF46626">
    <property type="entry name" value="Cytochrome c"/>
    <property type="match status" value="1"/>
</dbReference>
<proteinExistence type="predicted"/>
<dbReference type="GO" id="GO:0009055">
    <property type="term" value="F:electron transfer activity"/>
    <property type="evidence" value="ECO:0007669"/>
    <property type="project" value="InterPro"/>
</dbReference>
<feature type="transmembrane region" description="Helical" evidence="1">
    <location>
        <begin position="6"/>
        <end position="26"/>
    </location>
</feature>
<evidence type="ECO:0000313" key="4">
    <source>
        <dbReference type="Proteomes" id="UP000324996"/>
    </source>
</evidence>
<dbReference type="AlphaFoldDB" id="A0A5A7N5E9"/>
<gene>
    <name evidence="3" type="ORF">JCM17846_12240</name>
</gene>
<keyword evidence="4" id="KW-1185">Reference proteome</keyword>
<keyword evidence="1" id="KW-0812">Transmembrane</keyword>
<dbReference type="Pfam" id="PF06181">
    <property type="entry name" value="Urate_ox_N"/>
    <property type="match status" value="1"/>
</dbReference>
<evidence type="ECO:0000313" key="3">
    <source>
        <dbReference type="EMBL" id="GER03542.1"/>
    </source>
</evidence>
<feature type="domain" description="Urate oxidase N-terminal" evidence="2">
    <location>
        <begin position="1"/>
        <end position="52"/>
    </location>
</feature>
<dbReference type="EMBL" id="BKCN01000004">
    <property type="protein sequence ID" value="GER03542.1"/>
    <property type="molecule type" value="Genomic_DNA"/>
</dbReference>
<sequence>MTFSNPYGWAVLAGISLSGIIIRHFFNLRHHGKTHGGLIALAVAIFVLTMIFAADMQHRAQAALKPDGAISYADVEPIISRHCTSCHAAQPSHEFFEITPADVMLETKAQLEQHAARVRAQAVEADIMPLGNETGMTPAERARLGAYLDQLRDQKSAP</sequence>
<keyword evidence="1" id="KW-0472">Membrane</keyword>
<dbReference type="InterPro" id="IPR010389">
    <property type="entry name" value="Urate_ox_N"/>
</dbReference>
<evidence type="ECO:0000256" key="1">
    <source>
        <dbReference type="SAM" id="Phobius"/>
    </source>
</evidence>
<feature type="transmembrane region" description="Helical" evidence="1">
    <location>
        <begin position="38"/>
        <end position="56"/>
    </location>
</feature>
<comment type="caution">
    <text evidence="3">The sequence shown here is derived from an EMBL/GenBank/DDBJ whole genome shotgun (WGS) entry which is preliminary data.</text>
</comment>
<evidence type="ECO:0000259" key="2">
    <source>
        <dbReference type="Pfam" id="PF06181"/>
    </source>
</evidence>
<dbReference type="GO" id="GO:0020037">
    <property type="term" value="F:heme binding"/>
    <property type="evidence" value="ECO:0007669"/>
    <property type="project" value="InterPro"/>
</dbReference>
<keyword evidence="1" id="KW-1133">Transmembrane helix</keyword>